<comment type="caution">
    <text evidence="8">The sequence shown here is derived from an EMBL/GenBank/DDBJ whole genome shotgun (WGS) entry which is preliminary data.</text>
</comment>
<reference evidence="9" key="1">
    <citation type="journal article" date="2019" name="Int. J. Syst. Evol. Microbiol.">
        <title>The Global Catalogue of Microorganisms (GCM) 10K type strain sequencing project: providing services to taxonomists for standard genome sequencing and annotation.</title>
        <authorList>
            <consortium name="The Broad Institute Genomics Platform"/>
            <consortium name="The Broad Institute Genome Sequencing Center for Infectious Disease"/>
            <person name="Wu L."/>
            <person name="Ma J."/>
        </authorList>
    </citation>
    <scope>NUCLEOTIDE SEQUENCE [LARGE SCALE GENOMIC DNA]</scope>
    <source>
        <strain evidence="9">CGMCC 1.12371</strain>
    </source>
</reference>
<dbReference type="InterPro" id="IPR007267">
    <property type="entry name" value="GtrA_DPMS_TM"/>
</dbReference>
<keyword evidence="5 6" id="KW-0472">Membrane</keyword>
<dbReference type="PANTHER" id="PTHR38459">
    <property type="entry name" value="PROPHAGE BACTOPRENOL-LINKED GLUCOSE TRANSLOCASE HOMOLOG"/>
    <property type="match status" value="1"/>
</dbReference>
<keyword evidence="4 6" id="KW-1133">Transmembrane helix</keyword>
<dbReference type="EMBL" id="JBHTCA010000014">
    <property type="protein sequence ID" value="MFC7410313.1"/>
    <property type="molecule type" value="Genomic_DNA"/>
</dbReference>
<comment type="similarity">
    <text evidence="2">Belongs to the GtrA family.</text>
</comment>
<evidence type="ECO:0000256" key="5">
    <source>
        <dbReference type="ARBA" id="ARBA00023136"/>
    </source>
</evidence>
<evidence type="ECO:0000256" key="6">
    <source>
        <dbReference type="SAM" id="Phobius"/>
    </source>
</evidence>
<dbReference type="PANTHER" id="PTHR38459:SF1">
    <property type="entry name" value="PROPHAGE BACTOPRENOL-LINKED GLUCOSE TRANSLOCASE HOMOLOG"/>
    <property type="match status" value="1"/>
</dbReference>
<feature type="transmembrane region" description="Helical" evidence="6">
    <location>
        <begin position="42"/>
        <end position="61"/>
    </location>
</feature>
<name>A0ABW2QLP2_9BURK</name>
<evidence type="ECO:0000313" key="9">
    <source>
        <dbReference type="Proteomes" id="UP001596501"/>
    </source>
</evidence>
<feature type="transmembrane region" description="Helical" evidence="6">
    <location>
        <begin position="110"/>
        <end position="134"/>
    </location>
</feature>
<evidence type="ECO:0000256" key="3">
    <source>
        <dbReference type="ARBA" id="ARBA00022692"/>
    </source>
</evidence>
<evidence type="ECO:0000256" key="4">
    <source>
        <dbReference type="ARBA" id="ARBA00022989"/>
    </source>
</evidence>
<keyword evidence="3 6" id="KW-0812">Transmembrane</keyword>
<accession>A0ABW2QLP2</accession>
<dbReference type="InterPro" id="IPR051401">
    <property type="entry name" value="GtrA_CellWall_Glycosyl"/>
</dbReference>
<gene>
    <name evidence="8" type="ORF">ACFQPB_15720</name>
</gene>
<keyword evidence="9" id="KW-1185">Reference proteome</keyword>
<organism evidence="8 9">
    <name type="scientific">Hydrogenophaga atypica</name>
    <dbReference type="NCBI Taxonomy" id="249409"/>
    <lineage>
        <taxon>Bacteria</taxon>
        <taxon>Pseudomonadati</taxon>
        <taxon>Pseudomonadota</taxon>
        <taxon>Betaproteobacteria</taxon>
        <taxon>Burkholderiales</taxon>
        <taxon>Comamonadaceae</taxon>
        <taxon>Hydrogenophaga</taxon>
    </lineage>
</organism>
<protein>
    <submittedName>
        <fullName evidence="8">GtrA family protein</fullName>
    </submittedName>
</protein>
<evidence type="ECO:0000256" key="2">
    <source>
        <dbReference type="ARBA" id="ARBA00009399"/>
    </source>
</evidence>
<dbReference type="Pfam" id="PF04138">
    <property type="entry name" value="GtrA_DPMS_TM"/>
    <property type="match status" value="1"/>
</dbReference>
<feature type="transmembrane region" description="Helical" evidence="6">
    <location>
        <begin position="82"/>
        <end position="104"/>
    </location>
</feature>
<sequence>MFEAPPPRPLRTQLLRFGVAGVLGLGVDTAVLYALMALGLPFVWARGFSFVAAASFTWAFNRRLTFAAGMSVPPTWREWSHYLLAMAGGGVANYTVSVATYQWWPLVQAYPVLALALGSAVGMVFNFVSARYWVFRPPR</sequence>
<evidence type="ECO:0000313" key="8">
    <source>
        <dbReference type="EMBL" id="MFC7410313.1"/>
    </source>
</evidence>
<proteinExistence type="inferred from homology"/>
<feature type="transmembrane region" description="Helical" evidence="6">
    <location>
        <begin position="14"/>
        <end position="36"/>
    </location>
</feature>
<evidence type="ECO:0000256" key="1">
    <source>
        <dbReference type="ARBA" id="ARBA00004141"/>
    </source>
</evidence>
<evidence type="ECO:0000259" key="7">
    <source>
        <dbReference type="Pfam" id="PF04138"/>
    </source>
</evidence>
<dbReference type="RefSeq" id="WP_382225195.1">
    <property type="nucleotide sequence ID" value="NZ_JBHTCA010000014.1"/>
</dbReference>
<feature type="domain" description="GtrA/DPMS transmembrane" evidence="7">
    <location>
        <begin position="16"/>
        <end position="135"/>
    </location>
</feature>
<dbReference type="Proteomes" id="UP001596501">
    <property type="component" value="Unassembled WGS sequence"/>
</dbReference>
<comment type="subcellular location">
    <subcellularLocation>
        <location evidence="1">Membrane</location>
        <topology evidence="1">Multi-pass membrane protein</topology>
    </subcellularLocation>
</comment>